<name>A0A2J6RE34_HYAVF</name>
<feature type="region of interest" description="Disordered" evidence="1">
    <location>
        <begin position="125"/>
        <end position="147"/>
    </location>
</feature>
<dbReference type="AlphaFoldDB" id="A0A2J6RE34"/>
<evidence type="ECO:0000313" key="2">
    <source>
        <dbReference type="EMBL" id="PMD36766.1"/>
    </source>
</evidence>
<feature type="compositionally biased region" description="Polar residues" evidence="1">
    <location>
        <begin position="125"/>
        <end position="144"/>
    </location>
</feature>
<keyword evidence="3" id="KW-1185">Reference proteome</keyword>
<protein>
    <submittedName>
        <fullName evidence="2">Uncharacterized protein</fullName>
    </submittedName>
</protein>
<accession>A0A2J6RE34</accession>
<organism evidence="2 3">
    <name type="scientific">Hyaloscypha variabilis (strain UAMH 11265 / GT02V1 / F)</name>
    <name type="common">Meliniomyces variabilis</name>
    <dbReference type="NCBI Taxonomy" id="1149755"/>
    <lineage>
        <taxon>Eukaryota</taxon>
        <taxon>Fungi</taxon>
        <taxon>Dikarya</taxon>
        <taxon>Ascomycota</taxon>
        <taxon>Pezizomycotina</taxon>
        <taxon>Leotiomycetes</taxon>
        <taxon>Helotiales</taxon>
        <taxon>Hyaloscyphaceae</taxon>
        <taxon>Hyaloscypha</taxon>
        <taxon>Hyaloscypha variabilis</taxon>
    </lineage>
</organism>
<proteinExistence type="predicted"/>
<sequence length="190" mass="21355">MVEGIDETTMLVQRKTGQSYVFTSKIGVLNFSTHPRCRPSPRFRVWRRCLQQMHNLKPPPPNYPVRFSTCLSFCPSRHVICGVLPTCMRFCTKRKIYSKLRYIIFAFAAELNSLPANAPIAFSSQPTGSPSVQNRVHDAASSSGEVDLSPSIWPRAYTDSKLKRSGAAPQSTSLRLGDLVQIQIWPISHM</sequence>
<dbReference type="EMBL" id="KZ613950">
    <property type="protein sequence ID" value="PMD36766.1"/>
    <property type="molecule type" value="Genomic_DNA"/>
</dbReference>
<reference evidence="2 3" key="1">
    <citation type="submission" date="2016-04" db="EMBL/GenBank/DDBJ databases">
        <title>A degradative enzymes factory behind the ericoid mycorrhizal symbiosis.</title>
        <authorList>
            <consortium name="DOE Joint Genome Institute"/>
            <person name="Martino E."/>
            <person name="Morin E."/>
            <person name="Grelet G."/>
            <person name="Kuo A."/>
            <person name="Kohler A."/>
            <person name="Daghino S."/>
            <person name="Barry K."/>
            <person name="Choi C."/>
            <person name="Cichocki N."/>
            <person name="Clum A."/>
            <person name="Copeland A."/>
            <person name="Hainaut M."/>
            <person name="Haridas S."/>
            <person name="Labutti K."/>
            <person name="Lindquist E."/>
            <person name="Lipzen A."/>
            <person name="Khouja H.-R."/>
            <person name="Murat C."/>
            <person name="Ohm R."/>
            <person name="Olson A."/>
            <person name="Spatafora J."/>
            <person name="Veneault-Fourrey C."/>
            <person name="Henrissat B."/>
            <person name="Grigoriev I."/>
            <person name="Martin F."/>
            <person name="Perotto S."/>
        </authorList>
    </citation>
    <scope>NUCLEOTIDE SEQUENCE [LARGE SCALE GENOMIC DNA]</scope>
    <source>
        <strain evidence="2 3">F</strain>
    </source>
</reference>
<evidence type="ECO:0000256" key="1">
    <source>
        <dbReference type="SAM" id="MobiDB-lite"/>
    </source>
</evidence>
<dbReference type="Proteomes" id="UP000235786">
    <property type="component" value="Unassembled WGS sequence"/>
</dbReference>
<evidence type="ECO:0000313" key="3">
    <source>
        <dbReference type="Proteomes" id="UP000235786"/>
    </source>
</evidence>
<gene>
    <name evidence="2" type="ORF">L207DRAFT_89815</name>
</gene>